<dbReference type="SUPFAM" id="SSF53448">
    <property type="entry name" value="Nucleotide-diphospho-sugar transferases"/>
    <property type="match status" value="1"/>
</dbReference>
<reference evidence="3 4" key="1">
    <citation type="submission" date="2020-08" db="EMBL/GenBank/DDBJ databases">
        <title>Genomic Encyclopedia of Type Strains, Phase IV (KMG-V): Genome sequencing to study the core and pangenomes of soil and plant-associated prokaryotes.</title>
        <authorList>
            <person name="Whitman W."/>
        </authorList>
    </citation>
    <scope>NUCLEOTIDE SEQUENCE [LARGE SCALE GENOMIC DNA]</scope>
    <source>
        <strain evidence="3 4">JPY162</strain>
    </source>
</reference>
<dbReference type="AlphaFoldDB" id="A0A7W8LE61"/>
<evidence type="ECO:0000259" key="1">
    <source>
        <dbReference type="Pfam" id="PF00535"/>
    </source>
</evidence>
<evidence type="ECO:0000313" key="3">
    <source>
        <dbReference type="EMBL" id="MBB5404993.1"/>
    </source>
</evidence>
<dbReference type="GO" id="GO:0008168">
    <property type="term" value="F:methyltransferase activity"/>
    <property type="evidence" value="ECO:0007669"/>
    <property type="project" value="UniProtKB-KW"/>
</dbReference>
<dbReference type="InterPro" id="IPR041698">
    <property type="entry name" value="Methyltransf_25"/>
</dbReference>
<dbReference type="EMBL" id="JACHDE010000025">
    <property type="protein sequence ID" value="MBB5404993.1"/>
    <property type="molecule type" value="Genomic_DNA"/>
</dbReference>
<sequence>MIENQVDCIVRLHDVKRLKELERCVFSLVGQTYRPLNIIVTLQRFSPSDIAQVEASLARLLKMHDAPSLKIVNFTAEEPKDARTELLNLGLSNATGQYVAFLDYDDVLYPEAYSLLVGQLKTSNAAIVFSSVRVVHADVSPQFIVAARADSKVFPGEGLEDLFVANFCPIHSYLIDRSIASAELYFDTLLTWEEDYDLLLRVTAAYPSDFKLVGTIVGDYYIKSDLSNSTGVTGAEGKLSGDRLREYEQVAALIEARRRITRLSETVKNKLGLQNKAGNLTIRNALRELGVDEVFAESVASGSVDKPKVEIAGAAPIHPNDDVFEGSSAHYESVGSQMAEFVQRAANLSGVKNPTILELPCGYGRTTRHLVKKYKASDVHVADIVAPAVDFCSSTFGVHGHHIVRPLFEFASIEDARFDVAALESFITHLSQADARSAMKHFFSKIRSGGIGVVTTHGARSRERLSETDCYSVGEEARKRLLSSYDAGEYAFVDSQTMKSSAAKVARDLGERYGVSMIPERWLRTFCEEFRLTIVERIVGGWDDNQDVYFIRK</sequence>
<evidence type="ECO:0000259" key="2">
    <source>
        <dbReference type="Pfam" id="PF13649"/>
    </source>
</evidence>
<keyword evidence="3" id="KW-0489">Methyltransferase</keyword>
<protein>
    <submittedName>
        <fullName evidence="3">SAM-dependent methyltransferase</fullName>
    </submittedName>
</protein>
<dbReference type="PANTHER" id="PTHR22916">
    <property type="entry name" value="GLYCOSYLTRANSFERASE"/>
    <property type="match status" value="1"/>
</dbReference>
<dbReference type="InterPro" id="IPR029044">
    <property type="entry name" value="Nucleotide-diphossugar_trans"/>
</dbReference>
<keyword evidence="3" id="KW-0808">Transferase</keyword>
<dbReference type="Pfam" id="PF13649">
    <property type="entry name" value="Methyltransf_25"/>
    <property type="match status" value="1"/>
</dbReference>
<dbReference type="Gene3D" id="3.40.50.150">
    <property type="entry name" value="Vaccinia Virus protein VP39"/>
    <property type="match status" value="1"/>
</dbReference>
<dbReference type="Gene3D" id="3.90.550.10">
    <property type="entry name" value="Spore Coat Polysaccharide Biosynthesis Protein SpsA, Chain A"/>
    <property type="match status" value="1"/>
</dbReference>
<dbReference type="InterPro" id="IPR029063">
    <property type="entry name" value="SAM-dependent_MTases_sf"/>
</dbReference>
<dbReference type="GO" id="GO:0032259">
    <property type="term" value="P:methylation"/>
    <property type="evidence" value="ECO:0007669"/>
    <property type="project" value="UniProtKB-KW"/>
</dbReference>
<name>A0A7W8LE61_9BURK</name>
<accession>A0A7W8LE61</accession>
<feature type="domain" description="Glycosyltransferase 2-like" evidence="1">
    <location>
        <begin position="18"/>
        <end position="135"/>
    </location>
</feature>
<organism evidence="3 4">
    <name type="scientific">Paraburkholderia youngii</name>
    <dbReference type="NCBI Taxonomy" id="2782701"/>
    <lineage>
        <taxon>Bacteria</taxon>
        <taxon>Pseudomonadati</taxon>
        <taxon>Pseudomonadota</taxon>
        <taxon>Betaproteobacteria</taxon>
        <taxon>Burkholderiales</taxon>
        <taxon>Burkholderiaceae</taxon>
        <taxon>Paraburkholderia</taxon>
    </lineage>
</organism>
<proteinExistence type="predicted"/>
<dbReference type="CDD" id="cd02440">
    <property type="entry name" value="AdoMet_MTases"/>
    <property type="match status" value="1"/>
</dbReference>
<dbReference type="Proteomes" id="UP000592820">
    <property type="component" value="Unassembled WGS sequence"/>
</dbReference>
<dbReference type="GO" id="GO:0016758">
    <property type="term" value="F:hexosyltransferase activity"/>
    <property type="evidence" value="ECO:0007669"/>
    <property type="project" value="UniProtKB-ARBA"/>
</dbReference>
<evidence type="ECO:0000313" key="4">
    <source>
        <dbReference type="Proteomes" id="UP000592820"/>
    </source>
</evidence>
<dbReference type="InterPro" id="IPR001173">
    <property type="entry name" value="Glyco_trans_2-like"/>
</dbReference>
<gene>
    <name evidence="3" type="ORF">HDG41_007089</name>
</gene>
<dbReference type="SUPFAM" id="SSF53335">
    <property type="entry name" value="S-adenosyl-L-methionine-dependent methyltransferases"/>
    <property type="match status" value="1"/>
</dbReference>
<dbReference type="RefSeq" id="WP_184228593.1">
    <property type="nucleotide sequence ID" value="NZ_JACHDE010000025.1"/>
</dbReference>
<feature type="domain" description="Methyltransferase" evidence="2">
    <location>
        <begin position="356"/>
        <end position="450"/>
    </location>
</feature>
<comment type="caution">
    <text evidence="3">The sequence shown here is derived from an EMBL/GenBank/DDBJ whole genome shotgun (WGS) entry which is preliminary data.</text>
</comment>
<dbReference type="Pfam" id="PF00535">
    <property type="entry name" value="Glycos_transf_2"/>
    <property type="match status" value="1"/>
</dbReference>